<dbReference type="EMBL" id="GL996527">
    <property type="protein sequence ID" value="EGV62820.1"/>
    <property type="molecule type" value="Genomic_DNA"/>
</dbReference>
<feature type="coiled-coil region" evidence="1">
    <location>
        <begin position="94"/>
        <end position="154"/>
    </location>
</feature>
<organism evidence="4">
    <name type="scientific">Candida tenuis (strain ATCC 10573 / BCRC 21748 / CBS 615 / JCM 9827 / NBRC 10315 / NRRL Y-1498 / VKM Y-70)</name>
    <name type="common">Yeast</name>
    <name type="synonym">Yamadazyma tenuis</name>
    <dbReference type="NCBI Taxonomy" id="590646"/>
    <lineage>
        <taxon>Eukaryota</taxon>
        <taxon>Fungi</taxon>
        <taxon>Dikarya</taxon>
        <taxon>Ascomycota</taxon>
        <taxon>Saccharomycotina</taxon>
        <taxon>Pichiomycetes</taxon>
        <taxon>Debaryomycetaceae</taxon>
        <taxon>Yamadazyma</taxon>
    </lineage>
</organism>
<evidence type="ECO:0000313" key="3">
    <source>
        <dbReference type="EMBL" id="EGV62820.1"/>
    </source>
</evidence>
<name>G3BBR5_CANTC</name>
<protein>
    <submittedName>
        <fullName evidence="3">Uncharacterized protein</fullName>
    </submittedName>
</protein>
<dbReference type="STRING" id="590646.G3BBR5"/>
<dbReference type="Proteomes" id="UP000000707">
    <property type="component" value="Unassembled WGS sequence"/>
</dbReference>
<evidence type="ECO:0000313" key="4">
    <source>
        <dbReference type="Proteomes" id="UP000000707"/>
    </source>
</evidence>
<evidence type="ECO:0000256" key="2">
    <source>
        <dbReference type="SAM" id="MobiDB-lite"/>
    </source>
</evidence>
<reference evidence="3 4" key="1">
    <citation type="journal article" date="2011" name="Proc. Natl. Acad. Sci. U.S.A.">
        <title>Comparative genomics of xylose-fermenting fungi for enhanced biofuel production.</title>
        <authorList>
            <person name="Wohlbach D.J."/>
            <person name="Kuo A."/>
            <person name="Sato T.K."/>
            <person name="Potts K.M."/>
            <person name="Salamov A.A."/>
            <person name="LaButti K.M."/>
            <person name="Sun H."/>
            <person name="Clum A."/>
            <person name="Pangilinan J.L."/>
            <person name="Lindquist E.A."/>
            <person name="Lucas S."/>
            <person name="Lapidus A."/>
            <person name="Jin M."/>
            <person name="Gunawan C."/>
            <person name="Balan V."/>
            <person name="Dale B.E."/>
            <person name="Jeffries T.W."/>
            <person name="Zinkel R."/>
            <person name="Barry K.W."/>
            <person name="Grigoriev I.V."/>
            <person name="Gasch A.P."/>
        </authorList>
    </citation>
    <scope>NUCLEOTIDE SEQUENCE [LARGE SCALE GENOMIC DNA]</scope>
    <source>
        <strain evidence="3">ATCC 10573</strain>
        <strain evidence="4">ATCC 10573 / BCRC 21748 / CBS 615 / JCM 9827 / NBRC 10315 / NRRL Y-1498 / VKM Y-70</strain>
    </source>
</reference>
<dbReference type="HOGENOM" id="CLU_1488820_0_0_1"/>
<dbReference type="eggNOG" id="ENOG502S1ET">
    <property type="taxonomic scope" value="Eukaryota"/>
</dbReference>
<accession>G3BBR5</accession>
<sequence>MSDGMTSFELQQEVDKILSRAHAIADSTDESAVDSVVEAKLSPDINNSQNENDPHPQPKQIPTTKKPIRFKVRKVSGDDKEREVTTADNKTKHMKSVQLQYDQCVNRIEKIKKEVNFLKTLLPPYNVEIDYHTRTKIERAIEKLNMKSDELAKKKYGLGINLSRLWREFDDSQIWIRSVSN</sequence>
<gene>
    <name evidence="3" type="ORF">CANTEDRAFT_115684</name>
</gene>
<dbReference type="KEGG" id="cten:18247964"/>
<keyword evidence="1" id="KW-0175">Coiled coil</keyword>
<dbReference type="OrthoDB" id="3993315at2759"/>
<keyword evidence="4" id="KW-1185">Reference proteome</keyword>
<feature type="region of interest" description="Disordered" evidence="2">
    <location>
        <begin position="25"/>
        <end position="66"/>
    </location>
</feature>
<dbReference type="GeneID" id="18247964"/>
<dbReference type="AlphaFoldDB" id="G3BBR5"/>
<proteinExistence type="predicted"/>
<dbReference type="EMBL" id="GL996527">
    <property type="protein sequence ID" value="EGV62821.1"/>
    <property type="molecule type" value="Genomic_DNA"/>
</dbReference>
<dbReference type="RefSeq" id="XP_006688991.1">
    <property type="nucleotide sequence ID" value="XM_006688928.1"/>
</dbReference>
<evidence type="ECO:0000256" key="1">
    <source>
        <dbReference type="SAM" id="Coils"/>
    </source>
</evidence>